<dbReference type="eggNOG" id="ENOG5033KXG">
    <property type="taxonomic scope" value="Bacteria"/>
</dbReference>
<protein>
    <submittedName>
        <fullName evidence="1">Uncharacterized protein</fullName>
    </submittedName>
</protein>
<dbReference type="OrthoDB" id="9130721at2"/>
<sequence length="260" mass="26957">MILLPIKIDPGAVVPVAAYGQFVYFESATGPGDTSITVKAQGGSGVDYVLKVGQGFRTDEAFSQLIISNNKGEGTITGVVVVADENFFDNRVVGTVSIAGTVGVIGKVTTIDAGRDRALANQSFIGSVMVNTSNTYNMGQLWNPAGSGKNIVLRNIQAQAGGATSAWIYAANAQIANPAAQPNAAAKLVGGANSTATIRQENAAAVPAGSVLMSNLTLPQYSLTQIPLIDPIVIRPGYGVTIAVQNAAIYLISVFDFYEE</sequence>
<evidence type="ECO:0000313" key="2">
    <source>
        <dbReference type="Proteomes" id="UP000000329"/>
    </source>
</evidence>
<keyword evidence="2" id="KW-1185">Reference proteome</keyword>
<gene>
    <name evidence="1" type="ordered locus">Hsero_2368</name>
</gene>
<dbReference type="Proteomes" id="UP000000329">
    <property type="component" value="Chromosome"/>
</dbReference>
<evidence type="ECO:0000313" key="1">
    <source>
        <dbReference type="EMBL" id="ADJ63867.1"/>
    </source>
</evidence>
<dbReference type="KEGG" id="hse:Hsero_2368"/>
<dbReference type="RefSeq" id="WP_013234346.1">
    <property type="nucleotide sequence ID" value="NC_014323.1"/>
</dbReference>
<dbReference type="EMBL" id="CP002039">
    <property type="protein sequence ID" value="ADJ63867.1"/>
    <property type="molecule type" value="Genomic_DNA"/>
</dbReference>
<dbReference type="AlphaFoldDB" id="D8IVC8"/>
<organism evidence="1 2">
    <name type="scientific">Herbaspirillum seropedicae (strain SmR1)</name>
    <dbReference type="NCBI Taxonomy" id="757424"/>
    <lineage>
        <taxon>Bacteria</taxon>
        <taxon>Pseudomonadati</taxon>
        <taxon>Pseudomonadota</taxon>
        <taxon>Betaproteobacteria</taxon>
        <taxon>Burkholderiales</taxon>
        <taxon>Oxalobacteraceae</taxon>
        <taxon>Herbaspirillum</taxon>
    </lineage>
</organism>
<dbReference type="STRING" id="757424.Hsero_2368"/>
<proteinExistence type="predicted"/>
<name>D8IVC8_HERSS</name>
<reference evidence="1 2" key="1">
    <citation type="submission" date="2010-04" db="EMBL/GenBank/DDBJ databases">
        <title>The genome of Herbaspirillum seropedicae SmR1, an endophytic, nitrogen-fixing, plant-growth promoting beta-Proteobacteria.</title>
        <authorList>
            <person name="Pedrosa F.O."/>
            <person name="Monteiro R.A."/>
            <person name="Wassem R."/>
            <person name="Cruz L.M."/>
            <person name="Ayub R.A."/>
            <person name="Colauto N.B."/>
            <person name="Fernandez M.A."/>
            <person name="Fungaro M.H.P."/>
            <person name="Grisard E.C."/>
            <person name="Hungria M."/>
            <person name="Madeira H.M.F."/>
            <person name="Nodari R.O."/>
            <person name="Osaku C.A."/>
            <person name="Petzl-Erler M.L."/>
            <person name="Terenzi H."/>
            <person name="Vieira L.G.E."/>
            <person name="Almeida M.I.M."/>
            <person name="Alves L.R."/>
            <person name="Arantes O.M.N."/>
            <person name="Balsanelli E."/>
            <person name="Barcellos F.G."/>
            <person name="Baura V.A."/>
            <person name="Binde D.R."/>
            <person name="Campo R.J."/>
            <person name="Chubatsu L.S."/>
            <person name="Chueire L.M.O."/>
            <person name="Ciferri R.R."/>
            <person name="Correa L.C."/>
            <person name="da Conceicao Silva J.L."/>
            <person name="Dabul A.N.G."/>
            <person name="Dambros B.P."/>
            <person name="Faoro H."/>
            <person name="Favetti A."/>
            <person name="Friedermann G."/>
            <person name="Furlaneto M.C."/>
            <person name="Gasques L.S."/>
            <person name="Gimenes C.C.T."/>
            <person name="Gioppo N.M.R."/>
            <person name="Glienke-Blanco C."/>
            <person name="Godoy L.P."/>
            <person name="Guerra M.P."/>
            <person name="Karp S."/>
            <person name="Kava-Cordeiro V."/>
            <person name="Margarido V.P."/>
            <person name="Mathioni S.M."/>
            <person name="Menck-Soares M.A."/>
            <person name="Murace N.K."/>
            <person name="Nicolas M.F."/>
            <person name="Oliveira C.E.C."/>
            <person name="Pagnan N.A.B."/>
            <person name="Pamphile J.A."/>
            <person name="Patussi E.V."/>
            <person name="Pereira L.F.P."/>
            <person name="Pereira-Ferrari L."/>
            <person name="Pinto F.G.S."/>
            <person name="Precoma C."/>
            <person name="Prioli A.J."/>
            <person name="Prioli S.M.A.P."/>
            <person name="Raittz R.T."/>
            <person name="Ramos H.J.O."/>
            <person name="Ribeiro E.M.S.F."/>
            <person name="Rigo L.U."/>
            <person name="Rocha C.L.M.S.C."/>
            <person name="Rocha S.N."/>
            <person name="Santos K."/>
            <person name="Satori D."/>
            <person name="Silva A.G."/>
            <person name="Simao R.C.G."/>
            <person name="Soares M.A.M."/>
            <person name="Souza E.M."/>
            <person name="Steffens M.B.R."/>
            <person name="Steindel M."/>
            <person name="Tadra-Sfeir M.Z."/>
            <person name="Takahashi E.K."/>
            <person name="Torres R.A."/>
            <person name="Valle J.S."/>
            <person name="Vernal J.I."/>
            <person name="Vilas-Boas L.A."/>
            <person name="Watanabe M.A.E."/>
            <person name="Weiss V.A."/>
            <person name="Yates M.A."/>
            <person name="Souza E.M."/>
        </authorList>
    </citation>
    <scope>NUCLEOTIDE SEQUENCE [LARGE SCALE GENOMIC DNA]</scope>
    <source>
        <strain evidence="1 2">SmR1</strain>
    </source>
</reference>
<accession>D8IVC8</accession>
<dbReference type="HOGENOM" id="CLU_1092891_0_0_4"/>